<proteinExistence type="evidence at transcript level"/>
<dbReference type="PANTHER" id="PTHR13647:SF4">
    <property type="entry name" value="INSULIN-LIKE PEPTIDE 1-RELATED"/>
    <property type="match status" value="1"/>
</dbReference>
<reference evidence="8" key="1">
    <citation type="journal article" date="2011" name="Gen. Comp. Endocrinol.">
        <title>Insulin-like peptides in the mosquito Anopheles stephensi: Identification and expression in response to diet and infection with Plasmodium falciparum.</title>
        <authorList>
            <person name="Marquez A.G."/>
            <person name="Pietri J.E."/>
            <person name="Smithers H.M."/>
            <person name="Nuss A."/>
            <person name="Antonova Y."/>
            <person name="Drexler A.L."/>
            <person name="Riehle M.A."/>
            <person name="Brown M.R."/>
            <person name="Luckhart S."/>
        </authorList>
    </citation>
    <scope>NUCLEOTIDE SEQUENCE</scope>
</reference>
<organism evidence="8">
    <name type="scientific">Anopheles stephensi</name>
    <name type="common">Indo-Pakistan malaria mosquito</name>
    <dbReference type="NCBI Taxonomy" id="30069"/>
    <lineage>
        <taxon>Eukaryota</taxon>
        <taxon>Metazoa</taxon>
        <taxon>Ecdysozoa</taxon>
        <taxon>Arthropoda</taxon>
        <taxon>Hexapoda</taxon>
        <taxon>Insecta</taxon>
        <taxon>Pterygota</taxon>
        <taxon>Neoptera</taxon>
        <taxon>Endopterygota</taxon>
        <taxon>Diptera</taxon>
        <taxon>Nematocera</taxon>
        <taxon>Culicoidea</taxon>
        <taxon>Culicidae</taxon>
        <taxon>Anophelinae</taxon>
        <taxon>Anopheles</taxon>
    </lineage>
</organism>
<dbReference type="AlphaFoldDB" id="G0WJX0"/>
<keyword evidence="6" id="KW-0472">Membrane</keyword>
<accession>G0WJX0</accession>
<evidence type="ECO:0000256" key="3">
    <source>
        <dbReference type="ARBA" id="ARBA00022685"/>
    </source>
</evidence>
<name>G0WJX0_ANOST</name>
<evidence type="ECO:0000256" key="2">
    <source>
        <dbReference type="ARBA" id="ARBA00011207"/>
    </source>
</evidence>
<comment type="subunit">
    <text evidence="2">Heterodimer of a B chain and an A chain linked by two disulfide bonds.</text>
</comment>
<evidence type="ECO:0000313" key="9">
    <source>
        <dbReference type="EnsemblMetazoa" id="ASTEI05348-PA"/>
    </source>
</evidence>
<dbReference type="CDD" id="cd04366">
    <property type="entry name" value="IlGF_insulin_bombyxin_like"/>
    <property type="match status" value="1"/>
</dbReference>
<dbReference type="OMA" id="QQQMILD"/>
<sequence length="167" mass="18814">MSSTNGVGNGSFYMLQALVLLWTIAVVSANKRYCGAELVKVLSFLCDEFPDLHTSSKKAVDTFMKTDTTNDEWMSADDSTQQQQQQQQQMILDQQLQSVGMMDDRGTVPAWMSMVYPANYMYRHGAGHNELIPARFRKSRGGIVEECCLRPCGMSQLLQYCKKVSAF</sequence>
<reference evidence="10" key="2">
    <citation type="journal article" date="2014" name="Genome Biol.">
        <title>Genome analysis of a major urban malaria vector mosquito, Anopheles stephensi.</title>
        <authorList>
            <person name="Jiang X."/>
            <person name="Peery A."/>
            <person name="Hall A.B."/>
            <person name="Sharma A."/>
            <person name="Chen X.G."/>
            <person name="Waterhouse R.M."/>
            <person name="Komissarov A."/>
            <person name="Riehle M.M."/>
            <person name="Shouche Y."/>
            <person name="Sharakhova M.V."/>
            <person name="Lawson D."/>
            <person name="Pakpour N."/>
            <person name="Arensburger P."/>
            <person name="Davidson V.L."/>
            <person name="Eiglmeier K."/>
            <person name="Emrich S."/>
            <person name="George P."/>
            <person name="Kennedy R.C."/>
            <person name="Mane S.P."/>
            <person name="Maslen G."/>
            <person name="Oringanje C."/>
            <person name="Qi Y."/>
            <person name="Settlage R."/>
            <person name="Tojo M."/>
            <person name="Tubio J.M."/>
            <person name="Unger M.F."/>
            <person name="Wang B."/>
            <person name="Vernick K.D."/>
            <person name="Ribeiro J.M."/>
            <person name="James A.A."/>
            <person name="Michel K."/>
            <person name="Riehle M.A."/>
            <person name="Luckhart S."/>
            <person name="Sharakhov I.V."/>
            <person name="Tu Z."/>
        </authorList>
    </citation>
    <scope>NUCLEOTIDE SEQUENCE [LARGE SCALE GENOMIC DNA]</scope>
    <source>
        <strain evidence="10">Indian</strain>
    </source>
</reference>
<dbReference type="OrthoDB" id="10019596at2759"/>
<dbReference type="Gene3D" id="1.10.100.10">
    <property type="entry name" value="Insulin-like"/>
    <property type="match status" value="1"/>
</dbReference>
<dbReference type="EMBL" id="HM030815">
    <property type="protein sequence ID" value="AEA51305.1"/>
    <property type="molecule type" value="mRNA"/>
</dbReference>
<keyword evidence="10" id="KW-1185">Reference proteome</keyword>
<protein>
    <submittedName>
        <fullName evidence="8 9">Insulin-like peptide 3</fullName>
    </submittedName>
</protein>
<dbReference type="KEGG" id="aste:118506114"/>
<keyword evidence="3" id="KW-0165">Cleavage on pair of basic residues</keyword>
<dbReference type="RefSeq" id="XP_035898710.1">
    <property type="nucleotide sequence ID" value="XM_036042817.1"/>
</dbReference>
<dbReference type="InterPro" id="IPR022352">
    <property type="entry name" value="Ins/IGF/rlx"/>
</dbReference>
<dbReference type="VEuPathDB" id="VectorBase:ASTEI20_043117"/>
<dbReference type="InterPro" id="IPR036438">
    <property type="entry name" value="Insulin-like_sf"/>
</dbReference>
<keyword evidence="6" id="KW-0812">Transmembrane</keyword>
<dbReference type="VEuPathDB" id="VectorBase:ASTE010051"/>
<dbReference type="PRINTS" id="PR00276">
    <property type="entry name" value="INSULINFAMLY"/>
</dbReference>
<evidence type="ECO:0000256" key="4">
    <source>
        <dbReference type="ARBA" id="ARBA00022729"/>
    </source>
</evidence>
<comment type="similarity">
    <text evidence="1">Belongs to the insulin family.</text>
</comment>
<feature type="domain" description="Insulin-like" evidence="7">
    <location>
        <begin position="31"/>
        <end position="161"/>
    </location>
</feature>
<evidence type="ECO:0000259" key="7">
    <source>
        <dbReference type="SMART" id="SM00078"/>
    </source>
</evidence>
<dbReference type="PANTHER" id="PTHR13647">
    <property type="entry name" value="INSULIN-LIKE PEPTIDE 2-RELATED"/>
    <property type="match status" value="1"/>
</dbReference>
<evidence type="ECO:0000313" key="8">
    <source>
        <dbReference type="EMBL" id="AEA51305.1"/>
    </source>
</evidence>
<evidence type="ECO:0000256" key="1">
    <source>
        <dbReference type="ARBA" id="ARBA00009034"/>
    </source>
</evidence>
<evidence type="ECO:0000256" key="5">
    <source>
        <dbReference type="ARBA" id="ARBA00023157"/>
    </source>
</evidence>
<feature type="transmembrane region" description="Helical" evidence="6">
    <location>
        <begin position="12"/>
        <end position="30"/>
    </location>
</feature>
<dbReference type="GO" id="GO:0005576">
    <property type="term" value="C:extracellular region"/>
    <property type="evidence" value="ECO:0007669"/>
    <property type="project" value="InterPro"/>
</dbReference>
<dbReference type="SMART" id="SM00078">
    <property type="entry name" value="IlGF"/>
    <property type="match status" value="1"/>
</dbReference>
<dbReference type="GO" id="GO:0005179">
    <property type="term" value="F:hormone activity"/>
    <property type="evidence" value="ECO:0007669"/>
    <property type="project" value="InterPro"/>
</dbReference>
<dbReference type="EnsemblMetazoa" id="ASTEI05348-RA">
    <property type="protein sequence ID" value="ASTEI05348-PA"/>
    <property type="gene ID" value="ASTEI05348"/>
</dbReference>
<dbReference type="Pfam" id="PF00049">
    <property type="entry name" value="Insulin"/>
    <property type="match status" value="1"/>
</dbReference>
<evidence type="ECO:0000256" key="6">
    <source>
        <dbReference type="SAM" id="Phobius"/>
    </source>
</evidence>
<dbReference type="VEuPathDB" id="VectorBase:ASTEI05348"/>
<keyword evidence="5" id="KW-1015">Disulfide bond</keyword>
<keyword evidence="6" id="KW-1133">Transmembrane helix</keyword>
<evidence type="ECO:0000313" key="10">
    <source>
        <dbReference type="Proteomes" id="UP000076408"/>
    </source>
</evidence>
<dbReference type="RefSeq" id="XP_035898711.1">
    <property type="nucleotide sequence ID" value="XM_036042818.1"/>
</dbReference>
<keyword evidence="4" id="KW-0732">Signal</keyword>
<dbReference type="GeneID" id="118506114"/>
<reference evidence="9" key="3">
    <citation type="submission" date="2020-05" db="UniProtKB">
        <authorList>
            <consortium name="EnsemblMetazoa"/>
        </authorList>
    </citation>
    <scope>IDENTIFICATION</scope>
    <source>
        <strain evidence="9">Indian</strain>
    </source>
</reference>
<dbReference type="Proteomes" id="UP000076408">
    <property type="component" value="Unassembled WGS sequence"/>
</dbReference>
<dbReference type="InterPro" id="IPR016179">
    <property type="entry name" value="Insulin-like"/>
</dbReference>
<dbReference type="SUPFAM" id="SSF56994">
    <property type="entry name" value="Insulin-like"/>
    <property type="match status" value="1"/>
</dbReference>
<dbReference type="STRING" id="30069.G0WJX0"/>